<organism evidence="2 3">
    <name type="scientific">Termititenax aidoneus</name>
    <dbReference type="NCBI Taxonomy" id="2218524"/>
    <lineage>
        <taxon>Bacteria</taxon>
        <taxon>Bacillati</taxon>
        <taxon>Candidatus Margulisiibacteriota</taxon>
        <taxon>Candidatus Termititenacia</taxon>
        <taxon>Candidatus Termititenacales</taxon>
        <taxon>Candidatus Termititenacaceae</taxon>
        <taxon>Candidatus Termititenax</taxon>
    </lineage>
</organism>
<feature type="transmembrane region" description="Helical" evidence="1">
    <location>
        <begin position="14"/>
        <end position="32"/>
    </location>
</feature>
<feature type="transmembrane region" description="Helical" evidence="1">
    <location>
        <begin position="195"/>
        <end position="219"/>
    </location>
</feature>
<evidence type="ECO:0000313" key="3">
    <source>
        <dbReference type="Proteomes" id="UP000269352"/>
    </source>
</evidence>
<proteinExistence type="predicted"/>
<accession>A0A388TCT5</accession>
<dbReference type="Proteomes" id="UP000269352">
    <property type="component" value="Unassembled WGS sequence"/>
</dbReference>
<keyword evidence="1" id="KW-0472">Membrane</keyword>
<feature type="transmembrane region" description="Helical" evidence="1">
    <location>
        <begin position="167"/>
        <end position="189"/>
    </location>
</feature>
<keyword evidence="1" id="KW-0812">Transmembrane</keyword>
<reference evidence="2 3" key="1">
    <citation type="journal article" date="2019" name="ISME J.">
        <title>Genome analyses of uncultured TG2/ZB3 bacteria in 'Margulisbacteria' specifically attached to ectosymbiotic spirochetes of protists in the termite gut.</title>
        <authorList>
            <person name="Utami Y.D."/>
            <person name="Kuwahara H."/>
            <person name="Igai K."/>
            <person name="Murakami T."/>
            <person name="Sugaya K."/>
            <person name="Morikawa T."/>
            <person name="Nagura Y."/>
            <person name="Yuki M."/>
            <person name="Deevong P."/>
            <person name="Inoue T."/>
            <person name="Kihara K."/>
            <person name="Lo N."/>
            <person name="Yamada A."/>
            <person name="Ohkuma M."/>
            <person name="Hongoh Y."/>
        </authorList>
    </citation>
    <scope>NUCLEOTIDE SEQUENCE [LARGE SCALE GENOMIC DNA]</scope>
    <source>
        <strain evidence="2">NkOx7-01</strain>
    </source>
</reference>
<comment type="caution">
    <text evidence="2">The sequence shown here is derived from an EMBL/GenBank/DDBJ whole genome shotgun (WGS) entry which is preliminary data.</text>
</comment>
<sequence length="228" mass="25484">MVARVLHLLKQDQIALYVALIMRLALPLPAKFLANYLSATQLDYLLLALAFVLTVFVQIFAADCARQMIVRKKILVGQTLAYSLKRYVPTLFFGSALPLLLVITLGVLLFSLLGSQFDARIALLLLPLVFLTGLCETLFPVVYVLSNMPVYRIYYLLGNYLLKNFRHALQVLFFILLTALLVNLAAAFLQKLPYAEFLAALLSGFQAVFVVYGLVVMFLGNNQVSELV</sequence>
<feature type="transmembrane region" description="Helical" evidence="1">
    <location>
        <begin position="119"/>
        <end position="146"/>
    </location>
</feature>
<evidence type="ECO:0000256" key="1">
    <source>
        <dbReference type="SAM" id="Phobius"/>
    </source>
</evidence>
<keyword evidence="3" id="KW-1185">Reference proteome</keyword>
<gene>
    <name evidence="2" type="ORF">NO1_1522</name>
</gene>
<evidence type="ECO:0000313" key="2">
    <source>
        <dbReference type="EMBL" id="GBR74325.1"/>
    </source>
</evidence>
<dbReference type="EMBL" id="BGZN01000040">
    <property type="protein sequence ID" value="GBR74325.1"/>
    <property type="molecule type" value="Genomic_DNA"/>
</dbReference>
<protein>
    <submittedName>
        <fullName evidence="2">Uncharacterized protein</fullName>
    </submittedName>
</protein>
<name>A0A388TCT5_TERA1</name>
<feature type="transmembrane region" description="Helical" evidence="1">
    <location>
        <begin position="44"/>
        <end position="66"/>
    </location>
</feature>
<feature type="transmembrane region" description="Helical" evidence="1">
    <location>
        <begin position="87"/>
        <end position="113"/>
    </location>
</feature>
<keyword evidence="1" id="KW-1133">Transmembrane helix</keyword>
<dbReference type="AlphaFoldDB" id="A0A388TCT5"/>